<accession>A0A7R9QZZ4</accession>
<keyword evidence="2" id="KW-1185">Reference proteome</keyword>
<organism evidence="1">
    <name type="scientific">Oppiella nova</name>
    <dbReference type="NCBI Taxonomy" id="334625"/>
    <lineage>
        <taxon>Eukaryota</taxon>
        <taxon>Metazoa</taxon>
        <taxon>Ecdysozoa</taxon>
        <taxon>Arthropoda</taxon>
        <taxon>Chelicerata</taxon>
        <taxon>Arachnida</taxon>
        <taxon>Acari</taxon>
        <taxon>Acariformes</taxon>
        <taxon>Sarcoptiformes</taxon>
        <taxon>Oribatida</taxon>
        <taxon>Brachypylina</taxon>
        <taxon>Oppioidea</taxon>
        <taxon>Oppiidae</taxon>
        <taxon>Oppiella</taxon>
    </lineage>
</organism>
<proteinExistence type="predicted"/>
<name>A0A7R9QZZ4_9ACAR</name>
<dbReference type="EMBL" id="OC955848">
    <property type="protein sequence ID" value="CAD7664794.1"/>
    <property type="molecule type" value="Genomic_DNA"/>
</dbReference>
<evidence type="ECO:0000313" key="1">
    <source>
        <dbReference type="EMBL" id="CAD7664794.1"/>
    </source>
</evidence>
<dbReference type="AlphaFoldDB" id="A0A7R9QZZ4"/>
<sequence>GGLDVKHRIINTENLSVLSLEYENIGKIRNKFNDPNGHSRQFQCKARNTIGEEKITFELNVGKLPEQPILANYSYEDGVLHLTVNDTRVEPQIDIYKLEISDKQHIYFNASNRNPLANNTYDIVVEVPSGQHSMKILAHNPVGWSLQTDPNDPQFLTS</sequence>
<gene>
    <name evidence="1" type="ORF">ONB1V03_LOCUS21352</name>
</gene>
<dbReference type="Proteomes" id="UP000728032">
    <property type="component" value="Unassembled WGS sequence"/>
</dbReference>
<dbReference type="EMBL" id="CAJPVJ010041023">
    <property type="protein sequence ID" value="CAG2181931.1"/>
    <property type="molecule type" value="Genomic_DNA"/>
</dbReference>
<reference evidence="1" key="1">
    <citation type="submission" date="2020-11" db="EMBL/GenBank/DDBJ databases">
        <authorList>
            <person name="Tran Van P."/>
        </authorList>
    </citation>
    <scope>NUCLEOTIDE SEQUENCE</scope>
</reference>
<protein>
    <submittedName>
        <fullName evidence="1">Uncharacterized protein</fullName>
    </submittedName>
</protein>
<dbReference type="OrthoDB" id="9355041at2759"/>
<evidence type="ECO:0000313" key="2">
    <source>
        <dbReference type="Proteomes" id="UP000728032"/>
    </source>
</evidence>
<feature type="non-terminal residue" evidence="1">
    <location>
        <position position="1"/>
    </location>
</feature>